<reference evidence="1" key="1">
    <citation type="journal article" date="2024" name="Antonie Van Leeuwenhoek">
        <title>Bradyrhizobium ontarionense sp. nov., a novel bacterial symbiont isolated from Aeschynomene indica (Indian jointvetch), harbours photosynthesis, nitrogen fixation and nitrous oxide (N2O) reductase genes.</title>
        <authorList>
            <person name="Bromfield E.S.P."/>
            <person name="Cloutier S."/>
        </authorList>
    </citation>
    <scope>NUCLEOTIDE SEQUENCE</scope>
    <source>
        <strain evidence="1">A19</strain>
    </source>
</reference>
<keyword evidence="2" id="KW-1185">Reference proteome</keyword>
<evidence type="ECO:0000313" key="1">
    <source>
        <dbReference type="EMBL" id="UFZ05202.1"/>
    </source>
</evidence>
<proteinExistence type="predicted"/>
<dbReference type="RefSeq" id="WP_231323038.1">
    <property type="nucleotide sequence ID" value="NZ_CP088156.1"/>
</dbReference>
<sequence length="196" mass="20943">MDALTLLIIRHAEKPDGDATGPGLTHLGKPDAKSLVISGWERAGAWTALFGAGLGGTTYPAPQAVYAADPDSTKDGSEPSRRPYETVLELAARVGLAKPNTSFAKGQEAALVEALLPLSGTVLVAWEHKAIISDILPRLPVTNTGDLPTHWSGKRFDVVLRFDRAAGEIDFTFTELFPCLMPGDSNKPLKNDPIDE</sequence>
<dbReference type="EMBL" id="CP088156">
    <property type="protein sequence ID" value="UFZ05202.1"/>
    <property type="molecule type" value="Genomic_DNA"/>
</dbReference>
<organism evidence="1 2">
    <name type="scientific">Bradyrhizobium ontarionense</name>
    <dbReference type="NCBI Taxonomy" id="2898149"/>
    <lineage>
        <taxon>Bacteria</taxon>
        <taxon>Pseudomonadati</taxon>
        <taxon>Pseudomonadota</taxon>
        <taxon>Alphaproteobacteria</taxon>
        <taxon>Hyphomicrobiales</taxon>
        <taxon>Nitrobacteraceae</taxon>
        <taxon>Bradyrhizobium</taxon>
    </lineage>
</organism>
<accession>A0ABY3RDZ2</accession>
<evidence type="ECO:0000313" key="2">
    <source>
        <dbReference type="Proteomes" id="UP001431010"/>
    </source>
</evidence>
<name>A0ABY3RDZ2_9BRAD</name>
<gene>
    <name evidence="1" type="ORF">LQG66_02440</name>
</gene>
<dbReference type="Proteomes" id="UP001431010">
    <property type="component" value="Chromosome"/>
</dbReference>
<protein>
    <submittedName>
        <fullName evidence="1">Histidine phosphatase family protein</fullName>
    </submittedName>
</protein>